<feature type="compositionally biased region" description="Low complexity" evidence="1">
    <location>
        <begin position="257"/>
        <end position="274"/>
    </location>
</feature>
<protein>
    <submittedName>
        <fullName evidence="2">Uncharacterized protein</fullName>
    </submittedName>
</protein>
<dbReference type="PANTHER" id="PTHR33050:SF7">
    <property type="entry name" value="RIBONUCLEASE H"/>
    <property type="match status" value="1"/>
</dbReference>
<sequence>MNNEQQQPEQNIAALQLEIQELKASLSRCKDAGNAASEGEAVPAERIYNTEFESYKQGTWGLNPDTHGWVSRHDCEHKLFTQSISATKNRHLALSGGHFKSNEINKNVKLNIQASKEDKLLSESEQQSLDLARIGLLIEDMSREFSQIDNPTESETKTFLEAIYGISQDLVRLGFSYAHKWKNNRSVCISQAAGYDKDTAVSVPESNSPEFQHLFSKDDMERMEKLRQDGRQDRLIKQALSNKTGTNYSRKPYQQTQNNRGSFGSFGSRFNGQQKWNRSSKWNIKYSGSSYKQPSSSGFGYNSTEKTKKGSNSFNQSSQGTSIFGPSPTHKMYGEKEITYFAIKNKRSKGSNISTARIPNASPLFNAPQKNGPLYGHKLHGARIRNTWDYSKSKLLRHNLRVTNIFKRRHKENTTAFRHDPHKRVHNKRKLQNGRCEVFKRLNNARGLHRKIGRKIGLSPRITQPRFHKNVQIHAPKHGVRIPATTIWTKNCTESVFKNNENSHRTAKNDRNSSCILYRRHRYPRYVRCRVPPPHKNYPETLGKFRTFLVFLFDTAKISIHLTQERTKKIRREVRRARHQQLTTRQAMGINGLFSAAATAIGTAAIKSRELQMDISKALTKPHYWYDSHCPLSENTIKDLIWWEEQINVWNSSPMMLKPVDPNAPVSATADASETG</sequence>
<evidence type="ECO:0000313" key="2">
    <source>
        <dbReference type="EMBL" id="OMJ10136.1"/>
    </source>
</evidence>
<organism evidence="2 3">
    <name type="scientific">Smittium culicis</name>
    <dbReference type="NCBI Taxonomy" id="133412"/>
    <lineage>
        <taxon>Eukaryota</taxon>
        <taxon>Fungi</taxon>
        <taxon>Fungi incertae sedis</taxon>
        <taxon>Zoopagomycota</taxon>
        <taxon>Kickxellomycotina</taxon>
        <taxon>Harpellomycetes</taxon>
        <taxon>Harpellales</taxon>
        <taxon>Legeriomycetaceae</taxon>
        <taxon>Smittium</taxon>
    </lineage>
</organism>
<dbReference type="Proteomes" id="UP000187429">
    <property type="component" value="Unassembled WGS sequence"/>
</dbReference>
<feature type="compositionally biased region" description="Low complexity" evidence="1">
    <location>
        <begin position="289"/>
        <end position="298"/>
    </location>
</feature>
<dbReference type="PANTHER" id="PTHR33050">
    <property type="entry name" value="REVERSE TRANSCRIPTASE DOMAIN-CONTAINING PROTEIN"/>
    <property type="match status" value="1"/>
</dbReference>
<feature type="compositionally biased region" description="Polar residues" evidence="1">
    <location>
        <begin position="239"/>
        <end position="256"/>
    </location>
</feature>
<reference evidence="3" key="1">
    <citation type="submission" date="2017-01" db="EMBL/GenBank/DDBJ databases">
        <authorList>
            <person name="Wang Y."/>
            <person name="White M."/>
            <person name="Kvist S."/>
            <person name="Moncalvo J.-M."/>
        </authorList>
    </citation>
    <scope>NUCLEOTIDE SEQUENCE [LARGE SCALE GENOMIC DNA]</scope>
    <source>
        <strain evidence="3">ID-206-W2</strain>
    </source>
</reference>
<evidence type="ECO:0000313" key="3">
    <source>
        <dbReference type="Proteomes" id="UP000187429"/>
    </source>
</evidence>
<dbReference type="AlphaFoldDB" id="A0A1R1X670"/>
<gene>
    <name evidence="2" type="ORF">AYI69_g10365</name>
</gene>
<keyword evidence="3" id="KW-1185">Reference proteome</keyword>
<dbReference type="EMBL" id="LSSM01006755">
    <property type="protein sequence ID" value="OMJ10136.1"/>
    <property type="molecule type" value="Genomic_DNA"/>
</dbReference>
<feature type="region of interest" description="Disordered" evidence="1">
    <location>
        <begin position="289"/>
        <end position="329"/>
    </location>
</feature>
<accession>A0A1R1X670</accession>
<dbReference type="InterPro" id="IPR052055">
    <property type="entry name" value="Hepadnavirus_pol/RT"/>
</dbReference>
<feature type="region of interest" description="Disordered" evidence="1">
    <location>
        <begin position="228"/>
        <end position="274"/>
    </location>
</feature>
<proteinExistence type="predicted"/>
<comment type="caution">
    <text evidence="2">The sequence shown here is derived from an EMBL/GenBank/DDBJ whole genome shotgun (WGS) entry which is preliminary data.</text>
</comment>
<evidence type="ECO:0000256" key="1">
    <source>
        <dbReference type="SAM" id="MobiDB-lite"/>
    </source>
</evidence>
<name>A0A1R1X670_9FUNG</name>
<feature type="compositionally biased region" description="Polar residues" evidence="1">
    <location>
        <begin position="299"/>
        <end position="324"/>
    </location>
</feature>